<proteinExistence type="inferred from homology"/>
<dbReference type="InterPro" id="IPR007587">
    <property type="entry name" value="SAPS"/>
</dbReference>
<comment type="caution">
    <text evidence="3">The sequence shown here is derived from an EMBL/GenBank/DDBJ whole genome shotgun (WGS) entry which is preliminary data.</text>
</comment>
<protein>
    <submittedName>
        <fullName evidence="3">Uncharacterized protein</fullName>
    </submittedName>
</protein>
<dbReference type="PANTHER" id="PTHR12634:SF8">
    <property type="entry name" value="FIERY MOUNTAIN, ISOFORM D"/>
    <property type="match status" value="1"/>
</dbReference>
<evidence type="ECO:0000313" key="3">
    <source>
        <dbReference type="EMBL" id="TNJ29055.1"/>
    </source>
</evidence>
<evidence type="ECO:0000256" key="1">
    <source>
        <dbReference type="ARBA" id="ARBA00006180"/>
    </source>
</evidence>
<name>A0A4Z1SVX3_GIAMU</name>
<dbReference type="OrthoDB" id="10250172at2759"/>
<dbReference type="AlphaFoldDB" id="A0A4Z1SVX3"/>
<dbReference type="VEuPathDB" id="GiardiaDB:GMRT_14550"/>
<dbReference type="GO" id="GO:0019888">
    <property type="term" value="F:protein phosphatase regulator activity"/>
    <property type="evidence" value="ECO:0007669"/>
    <property type="project" value="TreeGrafter"/>
</dbReference>
<evidence type="ECO:0000256" key="2">
    <source>
        <dbReference type="ARBA" id="ARBA00023306"/>
    </source>
</evidence>
<dbReference type="Proteomes" id="UP000315496">
    <property type="component" value="Chromosome 2"/>
</dbReference>
<comment type="similarity">
    <text evidence="1">Belongs to the SAPS family.</text>
</comment>
<sequence>MLNQGGIAQGLYWSMYDQNEQDTSLDQLIASDNLEKLLEVKVLAFELRGQSEPLIEYLSRPATLKRLLRIVFNVKQTNELTERAIEVLQCSENLKSILPNLVSDPELLQLPFEALARNVRGLTGGPTDALPPGALCEPFIYLGFNKLISSIFAVPDRIKPVVDFLRANLKYMRAWAAHTVNSLAADSLRLLLVEYTGRSEELTKDIADLTIASGIIFALVDFVTPANPTAVPFECSSSSAALLSQIIYKEVPHLYKVVIDRIPLLAEFTFGAQVHGPSIMRLPLAADVLVCGLSSMITKTTLCYHANKDAIGAAGITQAVLDRRAEEMTKFVDEKKAPQQAHLAKLRAESGNGALPQFRLTPLGVKEIDTLETQYLRTYALVLQLLNMLPSRFQYMASLAHPGTLGVGYFVMLVVVGRILSITADVRNQLYFVRTGVNPLHEWIAGNSGGVAVSNTFDYSVYASLSNFANAGAGGSSQTPFTDSLYVESNGIRVPFQLTVANLALKLLQLKILSHVVTLFKKFPEHSNLHFVISRILLPLFEFGGYIPSIPMSILSETSFLKDMRGISDEYTAFKARDSRLSYYVTFARAMLRMSVRLSDESALEEKRRFVSANQSRNVLTTMSCPQTVPALVALMKEGHSGIFKNICEFLVENEDFKHFSRVHLEPEDDIPKTFGDARLSSDYAEAKKHLSSNKQQTVASEFTWTVMPEENGDSVFGNFGDFTGIAGDHQDGSTFGVGDLSSATSVEDADLYSQFANMW</sequence>
<evidence type="ECO:0000313" key="4">
    <source>
        <dbReference type="Proteomes" id="UP000315496"/>
    </source>
</evidence>
<dbReference type="GO" id="GO:0019903">
    <property type="term" value="F:protein phosphatase binding"/>
    <property type="evidence" value="ECO:0007669"/>
    <property type="project" value="InterPro"/>
</dbReference>
<dbReference type="EMBL" id="VDLU01000002">
    <property type="protein sequence ID" value="TNJ29055.1"/>
    <property type="molecule type" value="Genomic_DNA"/>
</dbReference>
<reference evidence="3 4" key="1">
    <citation type="submission" date="2019-05" db="EMBL/GenBank/DDBJ databases">
        <title>The compact genome of Giardia muris reveals important steps in the evolution of intestinal protozoan parasites.</title>
        <authorList>
            <person name="Xu F."/>
            <person name="Jimenez-Gonzalez A."/>
            <person name="Einarsson E."/>
            <person name="Astvaldsson A."/>
            <person name="Peirasmaki D."/>
            <person name="Eckmann L."/>
            <person name="Andersson J.O."/>
            <person name="Svard S.G."/>
            <person name="Jerlstrom-Hultqvist J."/>
        </authorList>
    </citation>
    <scope>NUCLEOTIDE SEQUENCE [LARGE SCALE GENOMIC DNA]</scope>
    <source>
        <strain evidence="3 4">Roberts-Thomson</strain>
    </source>
</reference>
<keyword evidence="2" id="KW-0131">Cell cycle</keyword>
<accession>A0A4Z1SVX3</accession>
<dbReference type="PANTHER" id="PTHR12634">
    <property type="entry name" value="SIT4 YEAST -ASSOCIATING PROTEIN-RELATED"/>
    <property type="match status" value="1"/>
</dbReference>
<keyword evidence="4" id="KW-1185">Reference proteome</keyword>
<organism evidence="3 4">
    <name type="scientific">Giardia muris</name>
    <dbReference type="NCBI Taxonomy" id="5742"/>
    <lineage>
        <taxon>Eukaryota</taxon>
        <taxon>Metamonada</taxon>
        <taxon>Diplomonadida</taxon>
        <taxon>Hexamitidae</taxon>
        <taxon>Giardiinae</taxon>
        <taxon>Giardia</taxon>
    </lineage>
</organism>
<gene>
    <name evidence="3" type="ORF">GMRT_14550</name>
</gene>